<dbReference type="OrthoDB" id="1120195at2"/>
<reference evidence="1 2" key="1">
    <citation type="journal article" date="2007" name="Nature">
        <title>Light stimulates growth of proteorhodopsin-containing marine Flavobacteria.</title>
        <authorList>
            <person name="Gomez-Consarnau L."/>
            <person name="Gonzalez J.M."/>
            <person name="Coll-Llado M."/>
            <person name="Gourdon P."/>
            <person name="Pascher T."/>
            <person name="Neutze R."/>
            <person name="Pedros-Alio C."/>
            <person name="Pinhassi J."/>
        </authorList>
    </citation>
    <scope>NUCLEOTIDE SEQUENCE [LARGE SCALE GENOMIC DNA]</scope>
    <source>
        <strain evidence="1 2">MED217</strain>
    </source>
</reference>
<dbReference type="HOGENOM" id="CLU_147285_0_0_10"/>
<dbReference type="eggNOG" id="ENOG5032TGC">
    <property type="taxonomic scope" value="Bacteria"/>
</dbReference>
<proteinExistence type="predicted"/>
<organism evidence="1 2">
    <name type="scientific">Leeuwenhoekiella blandensis (strain CECT 7118 / CCUG 51940 / KCTC 22103 / MED217)</name>
    <name type="common">Flavobacterium sp. (strain MED217)</name>
    <dbReference type="NCBI Taxonomy" id="398720"/>
    <lineage>
        <taxon>Bacteria</taxon>
        <taxon>Pseudomonadati</taxon>
        <taxon>Bacteroidota</taxon>
        <taxon>Flavobacteriia</taxon>
        <taxon>Flavobacteriales</taxon>
        <taxon>Flavobacteriaceae</taxon>
        <taxon>Leeuwenhoekiella</taxon>
    </lineage>
</organism>
<gene>
    <name evidence="1" type="ORF">MED217_16715</name>
</gene>
<sequence>MTNGTQVLEAAREQKLYAFLVSQLNKDFKRAGLDSTFDQVSSSEKFLRDLEAALYELVLSDFENYLTLLYAIDVSEAKIKALPDSEVHEFVQRVSVLILEREFKKVQFKNRT</sequence>
<dbReference type="EMBL" id="AANC01000001">
    <property type="protein sequence ID" value="EAQ51204.1"/>
    <property type="molecule type" value="Genomic_DNA"/>
</dbReference>
<dbReference type="STRING" id="398720.MED217_16715"/>
<comment type="caution">
    <text evidence="1">The sequence shown here is derived from an EMBL/GenBank/DDBJ whole genome shotgun (WGS) entry which is preliminary data.</text>
</comment>
<accession>A3XHN9</accession>
<dbReference type="AlphaFoldDB" id="A3XHN9"/>
<evidence type="ECO:0000313" key="1">
    <source>
        <dbReference type="EMBL" id="EAQ51204.1"/>
    </source>
</evidence>
<dbReference type="Proteomes" id="UP000001601">
    <property type="component" value="Unassembled WGS sequence"/>
</dbReference>
<keyword evidence="2" id="KW-1185">Reference proteome</keyword>
<evidence type="ECO:0000313" key="2">
    <source>
        <dbReference type="Proteomes" id="UP000001601"/>
    </source>
</evidence>
<dbReference type="RefSeq" id="WP_009781683.1">
    <property type="nucleotide sequence ID" value="NZ_CH672395.1"/>
</dbReference>
<protein>
    <submittedName>
        <fullName evidence="1">Uncharacterized protein</fullName>
    </submittedName>
</protein>
<name>A3XHN9_LEEBM</name>